<sequence>MMLLWSGLYPPLRGLMSCGQTRRLKQYHKLQLHNPTTTCWTTDTTSCYKLSLGQTWGQHWGRPFWWRPGAVPWERQTLGQNLGQTLGQTLGLTLGADLGQTLGRSLGLTLGQVHGEGPWVRELVKTQGQDLGEPGGRLGRTGARPFCMRR</sequence>
<dbReference type="Proteomes" id="UP001497482">
    <property type="component" value="Chromosome 17"/>
</dbReference>
<organism evidence="1 2">
    <name type="scientific">Knipowitschia caucasica</name>
    <name type="common">Caucasian dwarf goby</name>
    <name type="synonym">Pomatoschistus caucasicus</name>
    <dbReference type="NCBI Taxonomy" id="637954"/>
    <lineage>
        <taxon>Eukaryota</taxon>
        <taxon>Metazoa</taxon>
        <taxon>Chordata</taxon>
        <taxon>Craniata</taxon>
        <taxon>Vertebrata</taxon>
        <taxon>Euteleostomi</taxon>
        <taxon>Actinopterygii</taxon>
        <taxon>Neopterygii</taxon>
        <taxon>Teleostei</taxon>
        <taxon>Neoteleostei</taxon>
        <taxon>Acanthomorphata</taxon>
        <taxon>Gobiaria</taxon>
        <taxon>Gobiiformes</taxon>
        <taxon>Gobioidei</taxon>
        <taxon>Gobiidae</taxon>
        <taxon>Gobiinae</taxon>
        <taxon>Knipowitschia</taxon>
    </lineage>
</organism>
<protein>
    <submittedName>
        <fullName evidence="1">Uncharacterized protein</fullName>
    </submittedName>
</protein>
<dbReference type="EMBL" id="OZ035839">
    <property type="protein sequence ID" value="CAL1585186.1"/>
    <property type="molecule type" value="Genomic_DNA"/>
</dbReference>
<proteinExistence type="predicted"/>
<evidence type="ECO:0000313" key="2">
    <source>
        <dbReference type="Proteomes" id="UP001497482"/>
    </source>
</evidence>
<evidence type="ECO:0000313" key="1">
    <source>
        <dbReference type="EMBL" id="CAL1585186.1"/>
    </source>
</evidence>
<reference evidence="1 2" key="1">
    <citation type="submission" date="2024-04" db="EMBL/GenBank/DDBJ databases">
        <authorList>
            <person name="Waldvogel A.-M."/>
            <person name="Schoenle A."/>
        </authorList>
    </citation>
    <scope>NUCLEOTIDE SEQUENCE [LARGE SCALE GENOMIC DNA]</scope>
</reference>
<keyword evidence="2" id="KW-1185">Reference proteome</keyword>
<name>A0AAV2K7Y5_KNICA</name>
<accession>A0AAV2K7Y5</accession>
<dbReference type="AlphaFoldDB" id="A0AAV2K7Y5"/>
<gene>
    <name evidence="1" type="ORF">KC01_LOCUS15429</name>
</gene>